<evidence type="ECO:0000256" key="1">
    <source>
        <dbReference type="SAM" id="Phobius"/>
    </source>
</evidence>
<dbReference type="AlphaFoldDB" id="E6TTY6"/>
<accession>E6TTY6</accession>
<keyword evidence="1" id="KW-1133">Transmembrane helix</keyword>
<dbReference type="EMBL" id="CP002394">
    <property type="protein sequence ID" value="ADU32017.1"/>
    <property type="molecule type" value="Genomic_DNA"/>
</dbReference>
<protein>
    <submittedName>
        <fullName evidence="2">Uncharacterized protein</fullName>
    </submittedName>
</protein>
<keyword evidence="1" id="KW-0812">Transmembrane</keyword>
<organism evidence="2 3">
    <name type="scientific">Evansella cellulosilytica (strain ATCC 21833 / DSM 2522 / FERM P-1141 / JCM 9156 / N-4)</name>
    <name type="common">Bacillus cellulosilyticus</name>
    <dbReference type="NCBI Taxonomy" id="649639"/>
    <lineage>
        <taxon>Bacteria</taxon>
        <taxon>Bacillati</taxon>
        <taxon>Bacillota</taxon>
        <taxon>Bacilli</taxon>
        <taxon>Bacillales</taxon>
        <taxon>Bacillaceae</taxon>
        <taxon>Evansella</taxon>
    </lineage>
</organism>
<gene>
    <name evidence="2" type="ordered locus">Bcell_3777</name>
</gene>
<dbReference type="HOGENOM" id="CLU_2822003_0_0_9"/>
<sequence length="66" mass="7805">MRWTNKSFVASSLFFHSVVPIIILQSFTGFYDIGSEFYYSNEHFPNTIYANLFTALQMEFFRFSVV</sequence>
<dbReference type="RefSeq" id="WP_013490348.1">
    <property type="nucleotide sequence ID" value="NC_014829.1"/>
</dbReference>
<dbReference type="STRING" id="649639.Bcell_3777"/>
<keyword evidence="3" id="KW-1185">Reference proteome</keyword>
<dbReference type="KEGG" id="bco:Bcell_3777"/>
<proteinExistence type="predicted"/>
<dbReference type="Proteomes" id="UP000001401">
    <property type="component" value="Chromosome"/>
</dbReference>
<feature type="transmembrane region" description="Helical" evidence="1">
    <location>
        <begin position="7"/>
        <end position="28"/>
    </location>
</feature>
<reference evidence="2" key="1">
    <citation type="submission" date="2010-12" db="EMBL/GenBank/DDBJ databases">
        <title>Complete sequence of Bacillus cellulosilyticus DSM 2522.</title>
        <authorList>
            <consortium name="US DOE Joint Genome Institute"/>
            <person name="Lucas S."/>
            <person name="Copeland A."/>
            <person name="Lapidus A."/>
            <person name="Cheng J.-F."/>
            <person name="Bruce D."/>
            <person name="Goodwin L."/>
            <person name="Pitluck S."/>
            <person name="Chertkov O."/>
            <person name="Detter J.C."/>
            <person name="Han C."/>
            <person name="Tapia R."/>
            <person name="Land M."/>
            <person name="Hauser L."/>
            <person name="Jeffries C."/>
            <person name="Kyrpides N."/>
            <person name="Ivanova N."/>
            <person name="Mikhailova N."/>
            <person name="Brumm P."/>
            <person name="Mead D."/>
            <person name="Woyke T."/>
        </authorList>
    </citation>
    <scope>NUCLEOTIDE SEQUENCE [LARGE SCALE GENOMIC DNA]</scope>
    <source>
        <strain evidence="2">DSM 2522</strain>
    </source>
</reference>
<evidence type="ECO:0000313" key="3">
    <source>
        <dbReference type="Proteomes" id="UP000001401"/>
    </source>
</evidence>
<name>E6TTY6_EVAC2</name>
<evidence type="ECO:0000313" key="2">
    <source>
        <dbReference type="EMBL" id="ADU32017.1"/>
    </source>
</evidence>
<keyword evidence="1" id="KW-0472">Membrane</keyword>